<accession>A0AAF1BXQ2</accession>
<dbReference type="KEGG" id="sbil:SANBI_002511"/>
<dbReference type="Proteomes" id="UP001304340">
    <property type="component" value="Chromosome"/>
</dbReference>
<feature type="transmembrane region" description="Helical" evidence="1">
    <location>
        <begin position="86"/>
        <end position="108"/>
    </location>
</feature>
<sequence length="115" mass="12089">MPAPHSARPDLYGAQPERTALAWQRSLLSVQLGSVLLTLTAVREQAWVLVILGAALTTAVGWWLLVRGPARQSVARPRHVGRPGPAGGLLRLVVAVSLLGTLGVTLALSRAFGAL</sequence>
<proteinExistence type="predicted"/>
<keyword evidence="1" id="KW-0812">Transmembrane</keyword>
<dbReference type="EMBL" id="CP138359">
    <property type="protein sequence ID" value="WPF81227.1"/>
    <property type="molecule type" value="Genomic_DNA"/>
</dbReference>
<evidence type="ECO:0000256" key="1">
    <source>
        <dbReference type="SAM" id="Phobius"/>
    </source>
</evidence>
<reference evidence="3" key="1">
    <citation type="submission" date="2023-11" db="EMBL/GenBank/DDBJ databases">
        <authorList>
            <person name="Helweg L.P."/>
            <person name="Kiel A."/>
            <person name="Hitz F."/>
            <person name="Ruckert-Reed C."/>
            <person name="Busche T."/>
            <person name="Kaltschmidt B."/>
            <person name="Kaltschmidt C."/>
        </authorList>
    </citation>
    <scope>NUCLEOTIDE SEQUENCE [LARGE SCALE GENOMIC DNA]</scope>
    <source>
        <strain evidence="3">4.1</strain>
    </source>
</reference>
<feature type="transmembrane region" description="Helical" evidence="1">
    <location>
        <begin position="46"/>
        <end position="66"/>
    </location>
</feature>
<organism evidence="2 3">
    <name type="scientific">Sanguibacter biliveldensis</name>
    <dbReference type="NCBI Taxonomy" id="3030830"/>
    <lineage>
        <taxon>Bacteria</taxon>
        <taxon>Bacillati</taxon>
        <taxon>Actinomycetota</taxon>
        <taxon>Actinomycetes</taxon>
        <taxon>Micrococcales</taxon>
        <taxon>Sanguibacteraceae</taxon>
        <taxon>Sanguibacter</taxon>
    </lineage>
</organism>
<dbReference type="RefSeq" id="WP_319155500.1">
    <property type="nucleotide sequence ID" value="NZ_CP138359.1"/>
</dbReference>
<evidence type="ECO:0000313" key="3">
    <source>
        <dbReference type="Proteomes" id="UP001304340"/>
    </source>
</evidence>
<keyword evidence="1" id="KW-1133">Transmembrane helix</keyword>
<dbReference type="AlphaFoldDB" id="A0AAF1BXQ2"/>
<keyword evidence="3" id="KW-1185">Reference proteome</keyword>
<evidence type="ECO:0008006" key="4">
    <source>
        <dbReference type="Google" id="ProtNLM"/>
    </source>
</evidence>
<evidence type="ECO:0000313" key="2">
    <source>
        <dbReference type="EMBL" id="WPF81227.1"/>
    </source>
</evidence>
<gene>
    <name evidence="2" type="ORF">SANBI_002511</name>
</gene>
<protein>
    <recommendedName>
        <fullName evidence="4">DUF202 domain-containing protein</fullName>
    </recommendedName>
</protein>
<keyword evidence="1" id="KW-0472">Membrane</keyword>
<name>A0AAF1BXQ2_9MICO</name>